<sequence length="125" mass="14602">MVTVPGVKHRFFAVWNCLGLAKWRRRVMSFAGSMGIQRLEVNGSASFTVLFRTDNHSVEPYYRFTNGYRLDNFKAFVLVMSSFDRLSSVDGDMNRYVMGNRFRCRVYHKLHWGCPSKEMVDARIC</sequence>
<reference evidence="1" key="1">
    <citation type="journal article" date="2019" name="bioRxiv">
        <title>The Genome of the Zebra Mussel, Dreissena polymorpha: A Resource for Invasive Species Research.</title>
        <authorList>
            <person name="McCartney M.A."/>
            <person name="Auch B."/>
            <person name="Kono T."/>
            <person name="Mallez S."/>
            <person name="Zhang Y."/>
            <person name="Obille A."/>
            <person name="Becker A."/>
            <person name="Abrahante J.E."/>
            <person name="Garbe J."/>
            <person name="Badalamenti J.P."/>
            <person name="Herman A."/>
            <person name="Mangelson H."/>
            <person name="Liachko I."/>
            <person name="Sullivan S."/>
            <person name="Sone E.D."/>
            <person name="Koren S."/>
            <person name="Silverstein K.A.T."/>
            <person name="Beckman K.B."/>
            <person name="Gohl D.M."/>
        </authorList>
    </citation>
    <scope>NUCLEOTIDE SEQUENCE</scope>
    <source>
        <strain evidence="1">Duluth1</strain>
        <tissue evidence="1">Whole animal</tissue>
    </source>
</reference>
<evidence type="ECO:0000313" key="2">
    <source>
        <dbReference type="Proteomes" id="UP000828390"/>
    </source>
</evidence>
<reference evidence="1" key="2">
    <citation type="submission" date="2020-11" db="EMBL/GenBank/DDBJ databases">
        <authorList>
            <person name="McCartney M.A."/>
            <person name="Auch B."/>
            <person name="Kono T."/>
            <person name="Mallez S."/>
            <person name="Becker A."/>
            <person name="Gohl D.M."/>
            <person name="Silverstein K.A.T."/>
            <person name="Koren S."/>
            <person name="Bechman K.B."/>
            <person name="Herman A."/>
            <person name="Abrahante J.E."/>
            <person name="Garbe J."/>
        </authorList>
    </citation>
    <scope>NUCLEOTIDE SEQUENCE</scope>
    <source>
        <strain evidence="1">Duluth1</strain>
        <tissue evidence="1">Whole animal</tissue>
    </source>
</reference>
<dbReference type="Proteomes" id="UP000828390">
    <property type="component" value="Unassembled WGS sequence"/>
</dbReference>
<accession>A0A9D4BL44</accession>
<comment type="caution">
    <text evidence="1">The sequence shown here is derived from an EMBL/GenBank/DDBJ whole genome shotgun (WGS) entry which is preliminary data.</text>
</comment>
<name>A0A9D4BL44_DREPO</name>
<gene>
    <name evidence="1" type="ORF">DPMN_074941</name>
</gene>
<evidence type="ECO:0000313" key="1">
    <source>
        <dbReference type="EMBL" id="KAH3699979.1"/>
    </source>
</evidence>
<proteinExistence type="predicted"/>
<keyword evidence="2" id="KW-1185">Reference proteome</keyword>
<protein>
    <submittedName>
        <fullName evidence="1">Uncharacterized protein</fullName>
    </submittedName>
</protein>
<dbReference type="AlphaFoldDB" id="A0A9D4BL44"/>
<organism evidence="1 2">
    <name type="scientific">Dreissena polymorpha</name>
    <name type="common">Zebra mussel</name>
    <name type="synonym">Mytilus polymorpha</name>
    <dbReference type="NCBI Taxonomy" id="45954"/>
    <lineage>
        <taxon>Eukaryota</taxon>
        <taxon>Metazoa</taxon>
        <taxon>Spiralia</taxon>
        <taxon>Lophotrochozoa</taxon>
        <taxon>Mollusca</taxon>
        <taxon>Bivalvia</taxon>
        <taxon>Autobranchia</taxon>
        <taxon>Heteroconchia</taxon>
        <taxon>Euheterodonta</taxon>
        <taxon>Imparidentia</taxon>
        <taxon>Neoheterodontei</taxon>
        <taxon>Myida</taxon>
        <taxon>Dreissenoidea</taxon>
        <taxon>Dreissenidae</taxon>
        <taxon>Dreissena</taxon>
    </lineage>
</organism>
<dbReference type="EMBL" id="JAIWYP010000015">
    <property type="protein sequence ID" value="KAH3699979.1"/>
    <property type="molecule type" value="Genomic_DNA"/>
</dbReference>